<dbReference type="AlphaFoldDB" id="A0A1V3NCS6"/>
<gene>
    <name evidence="1" type="ORF">B1C78_14675</name>
</gene>
<keyword evidence="2" id="KW-1185">Reference proteome</keyword>
<proteinExistence type="predicted"/>
<dbReference type="GO" id="GO:0006355">
    <property type="term" value="P:regulation of DNA-templated transcription"/>
    <property type="evidence" value="ECO:0007669"/>
    <property type="project" value="InterPro"/>
</dbReference>
<comment type="caution">
    <text evidence="1">The sequence shown here is derived from an EMBL/GenBank/DDBJ whole genome shotgun (WGS) entry which is preliminary data.</text>
</comment>
<reference evidence="1 2" key="1">
    <citation type="submission" date="2017-02" db="EMBL/GenBank/DDBJ databases">
        <title>Genomic diversity within the haloalkaliphilic genus Thioalkalivibrio.</title>
        <authorList>
            <person name="Ahn A.-C."/>
            <person name="Meier-Kolthoff J."/>
            <person name="Overmars L."/>
            <person name="Richter M."/>
            <person name="Woyke T."/>
            <person name="Sorokin D.Y."/>
            <person name="Muyzer G."/>
        </authorList>
    </citation>
    <scope>NUCLEOTIDE SEQUENCE [LARGE SCALE GENOMIC DNA]</scope>
    <source>
        <strain evidence="1 2">ALJD</strain>
    </source>
</reference>
<evidence type="ECO:0000313" key="2">
    <source>
        <dbReference type="Proteomes" id="UP000189462"/>
    </source>
</evidence>
<evidence type="ECO:0000313" key="1">
    <source>
        <dbReference type="EMBL" id="OOG22668.1"/>
    </source>
</evidence>
<sequence length="81" mass="9388">MKTLHVSLPDCLTAFIQEQVRLRGYRTPSEYVCDLVQRDLDRHKLRSLMLAGAGSARAIPADRAYFDSLRVRVRRGTRTRR</sequence>
<dbReference type="STRING" id="108003.B1C78_14675"/>
<accession>A0A1V3NCS6</accession>
<organism evidence="1 2">
    <name type="scientific">Thioalkalivibrio denitrificans</name>
    <dbReference type="NCBI Taxonomy" id="108003"/>
    <lineage>
        <taxon>Bacteria</taxon>
        <taxon>Pseudomonadati</taxon>
        <taxon>Pseudomonadota</taxon>
        <taxon>Gammaproteobacteria</taxon>
        <taxon>Chromatiales</taxon>
        <taxon>Ectothiorhodospiraceae</taxon>
        <taxon>Thioalkalivibrio</taxon>
    </lineage>
</organism>
<dbReference type="Proteomes" id="UP000189462">
    <property type="component" value="Unassembled WGS sequence"/>
</dbReference>
<dbReference type="EMBL" id="MVBK01000099">
    <property type="protein sequence ID" value="OOG22668.1"/>
    <property type="molecule type" value="Genomic_DNA"/>
</dbReference>
<dbReference type="SUPFAM" id="SSF47598">
    <property type="entry name" value="Ribbon-helix-helix"/>
    <property type="match status" value="1"/>
</dbReference>
<name>A0A1V3NCS6_9GAMM</name>
<dbReference type="OrthoDB" id="9811310at2"/>
<dbReference type="InterPro" id="IPR010985">
    <property type="entry name" value="Ribbon_hlx_hlx"/>
</dbReference>
<dbReference type="RefSeq" id="WP_077279900.1">
    <property type="nucleotide sequence ID" value="NZ_MVBK01000099.1"/>
</dbReference>
<protein>
    <submittedName>
        <fullName evidence="1">Addiction module antitoxin</fullName>
    </submittedName>
</protein>